<accession>A0ABR6WDT6</accession>
<evidence type="ECO:0008006" key="3">
    <source>
        <dbReference type="Google" id="ProtNLM"/>
    </source>
</evidence>
<dbReference type="Proteomes" id="UP000700732">
    <property type="component" value="Unassembled WGS sequence"/>
</dbReference>
<comment type="caution">
    <text evidence="1">The sequence shown here is derived from an EMBL/GenBank/DDBJ whole genome shotgun (WGS) entry which is preliminary data.</text>
</comment>
<dbReference type="Pfam" id="PF24716">
    <property type="entry name" value="WapI"/>
    <property type="match status" value="1"/>
</dbReference>
<dbReference type="RefSeq" id="WP_186741498.1">
    <property type="nucleotide sequence ID" value="NZ_VFIA01000056.1"/>
</dbReference>
<protein>
    <recommendedName>
        <fullName evidence="3">Transposase</fullName>
    </recommendedName>
</protein>
<sequence length="148" mass="17034">MFYSTHASVQLEVLSYENPAAGQTPDDGNVLVTCLRLIDRGRRWDTIAPILYTWDIQKLIYWFSDMLADREVPDGLMFAEPCLAIELSRVSANRERYWFRILLRFEATPPWYQESPDTPYVIPIDCSRNSISEAVSGLTAQLLAFPVR</sequence>
<evidence type="ECO:0000313" key="2">
    <source>
        <dbReference type="Proteomes" id="UP000700732"/>
    </source>
</evidence>
<evidence type="ECO:0000313" key="1">
    <source>
        <dbReference type="EMBL" id="MBC3794720.1"/>
    </source>
</evidence>
<organism evidence="1 2">
    <name type="scientific">Spirosoma utsteinense</name>
    <dbReference type="NCBI Taxonomy" id="2585773"/>
    <lineage>
        <taxon>Bacteria</taxon>
        <taxon>Pseudomonadati</taxon>
        <taxon>Bacteroidota</taxon>
        <taxon>Cytophagia</taxon>
        <taxon>Cytophagales</taxon>
        <taxon>Cytophagaceae</taxon>
        <taxon>Spirosoma</taxon>
    </lineage>
</organism>
<dbReference type="EMBL" id="VFIA01000056">
    <property type="protein sequence ID" value="MBC3794720.1"/>
    <property type="molecule type" value="Genomic_DNA"/>
</dbReference>
<gene>
    <name evidence="1" type="ORF">FH603_5252</name>
</gene>
<proteinExistence type="predicted"/>
<name>A0ABR6WDT6_9BACT</name>
<dbReference type="InterPro" id="IPR056510">
    <property type="entry name" value="WapI"/>
</dbReference>
<keyword evidence="2" id="KW-1185">Reference proteome</keyword>
<reference evidence="1 2" key="1">
    <citation type="submission" date="2019-06" db="EMBL/GenBank/DDBJ databases">
        <title>Spirosoma utsteinense sp. nov. isolated from Antarctic ice-free soils.</title>
        <authorList>
            <person name="Tahon G."/>
        </authorList>
    </citation>
    <scope>NUCLEOTIDE SEQUENCE [LARGE SCALE GENOMIC DNA]</scope>
    <source>
        <strain evidence="1 2">LMG 31447</strain>
    </source>
</reference>